<reference evidence="2" key="2">
    <citation type="submission" date="2023-06" db="EMBL/GenBank/DDBJ databases">
        <authorList>
            <consortium name="Lawrence Berkeley National Laboratory"/>
            <person name="Mondo S.J."/>
            <person name="Hensen N."/>
            <person name="Bonometti L."/>
            <person name="Westerberg I."/>
            <person name="Brannstrom I.O."/>
            <person name="Guillou S."/>
            <person name="Cros-Aarteil S."/>
            <person name="Calhoun S."/>
            <person name="Haridas S."/>
            <person name="Kuo A."/>
            <person name="Pangilinan J."/>
            <person name="Riley R."/>
            <person name="Labutti K."/>
            <person name="Andreopoulos B."/>
            <person name="Lipzen A."/>
            <person name="Chen C."/>
            <person name="Yanf M."/>
            <person name="Daum C."/>
            <person name="Ng V."/>
            <person name="Clum A."/>
            <person name="Steindorff A."/>
            <person name="Ohm R."/>
            <person name="Martin F."/>
            <person name="Silar P."/>
            <person name="Natvig D."/>
            <person name="Lalanne C."/>
            <person name="Gautier V."/>
            <person name="Ament-Velasquez S.L."/>
            <person name="Kruys A."/>
            <person name="Hutchinson M.I."/>
            <person name="Powell A.J."/>
            <person name="Barry K."/>
            <person name="Miller A.N."/>
            <person name="Grigoriev I.V."/>
            <person name="Debuchy R."/>
            <person name="Gladieux P."/>
            <person name="Thoren M.H."/>
            <person name="Johannesson H."/>
        </authorList>
    </citation>
    <scope>NUCLEOTIDE SEQUENCE</scope>
    <source>
        <strain evidence="2">CBS 626.80</strain>
    </source>
</reference>
<evidence type="ECO:0000313" key="2">
    <source>
        <dbReference type="EMBL" id="KAK3954623.1"/>
    </source>
</evidence>
<feature type="transmembrane region" description="Helical" evidence="1">
    <location>
        <begin position="44"/>
        <end position="63"/>
    </location>
</feature>
<dbReference type="Proteomes" id="UP001303222">
    <property type="component" value="Unassembled WGS sequence"/>
</dbReference>
<keyword evidence="1" id="KW-0472">Membrane</keyword>
<keyword evidence="1" id="KW-1133">Transmembrane helix</keyword>
<keyword evidence="1" id="KW-0812">Transmembrane</keyword>
<dbReference type="EMBL" id="MU859087">
    <property type="protein sequence ID" value="KAK3954623.1"/>
    <property type="molecule type" value="Genomic_DNA"/>
</dbReference>
<sequence>MSRTDTSQPIAIYHLCKSLLYFLCFLFIRSFGFDILYRNLTYRIVYYMAVLNAIYHHTPLDGIRYMFYISRQLPSCLPMDGSLYYKPMLP</sequence>
<reference evidence="2" key="1">
    <citation type="journal article" date="2023" name="Mol. Phylogenet. Evol.">
        <title>Genome-scale phylogeny and comparative genomics of the fungal order Sordariales.</title>
        <authorList>
            <person name="Hensen N."/>
            <person name="Bonometti L."/>
            <person name="Westerberg I."/>
            <person name="Brannstrom I.O."/>
            <person name="Guillou S."/>
            <person name="Cros-Aarteil S."/>
            <person name="Calhoun S."/>
            <person name="Haridas S."/>
            <person name="Kuo A."/>
            <person name="Mondo S."/>
            <person name="Pangilinan J."/>
            <person name="Riley R."/>
            <person name="LaButti K."/>
            <person name="Andreopoulos B."/>
            <person name="Lipzen A."/>
            <person name="Chen C."/>
            <person name="Yan M."/>
            <person name="Daum C."/>
            <person name="Ng V."/>
            <person name="Clum A."/>
            <person name="Steindorff A."/>
            <person name="Ohm R.A."/>
            <person name="Martin F."/>
            <person name="Silar P."/>
            <person name="Natvig D.O."/>
            <person name="Lalanne C."/>
            <person name="Gautier V."/>
            <person name="Ament-Velasquez S.L."/>
            <person name="Kruys A."/>
            <person name="Hutchinson M.I."/>
            <person name="Powell A.J."/>
            <person name="Barry K."/>
            <person name="Miller A.N."/>
            <person name="Grigoriev I.V."/>
            <person name="Debuchy R."/>
            <person name="Gladieux P."/>
            <person name="Hiltunen Thoren M."/>
            <person name="Johannesson H."/>
        </authorList>
    </citation>
    <scope>NUCLEOTIDE SEQUENCE</scope>
    <source>
        <strain evidence="2">CBS 626.80</strain>
    </source>
</reference>
<evidence type="ECO:0000313" key="3">
    <source>
        <dbReference type="Proteomes" id="UP001303222"/>
    </source>
</evidence>
<keyword evidence="3" id="KW-1185">Reference proteome</keyword>
<evidence type="ECO:0000256" key="1">
    <source>
        <dbReference type="SAM" id="Phobius"/>
    </source>
</evidence>
<organism evidence="2 3">
    <name type="scientific">Pseudoneurospora amorphoporcata</name>
    <dbReference type="NCBI Taxonomy" id="241081"/>
    <lineage>
        <taxon>Eukaryota</taxon>
        <taxon>Fungi</taxon>
        <taxon>Dikarya</taxon>
        <taxon>Ascomycota</taxon>
        <taxon>Pezizomycotina</taxon>
        <taxon>Sordariomycetes</taxon>
        <taxon>Sordariomycetidae</taxon>
        <taxon>Sordariales</taxon>
        <taxon>Sordariaceae</taxon>
        <taxon>Pseudoneurospora</taxon>
    </lineage>
</organism>
<feature type="transmembrane region" description="Helical" evidence="1">
    <location>
        <begin position="12"/>
        <end position="32"/>
    </location>
</feature>
<proteinExistence type="predicted"/>
<gene>
    <name evidence="2" type="ORF">QBC32DRAFT_80070</name>
</gene>
<accession>A0AAN6P2V5</accession>
<dbReference type="AlphaFoldDB" id="A0AAN6P2V5"/>
<protein>
    <submittedName>
        <fullName evidence="2">Uncharacterized protein</fullName>
    </submittedName>
</protein>
<name>A0AAN6P2V5_9PEZI</name>
<comment type="caution">
    <text evidence="2">The sequence shown here is derived from an EMBL/GenBank/DDBJ whole genome shotgun (WGS) entry which is preliminary data.</text>
</comment>